<evidence type="ECO:0000313" key="1">
    <source>
        <dbReference type="EMBL" id="UTY33684.1"/>
    </source>
</evidence>
<gene>
    <name evidence="1" type="ORF">E4N74_06435</name>
</gene>
<accession>A0AAE9MT18</accession>
<name>A0AAE9MT18_9SPIR</name>
<organism evidence="1 2">
    <name type="scientific">Treponema putidum</name>
    <dbReference type="NCBI Taxonomy" id="221027"/>
    <lineage>
        <taxon>Bacteria</taxon>
        <taxon>Pseudomonadati</taxon>
        <taxon>Spirochaetota</taxon>
        <taxon>Spirochaetia</taxon>
        <taxon>Spirochaetales</taxon>
        <taxon>Treponemataceae</taxon>
        <taxon>Treponema</taxon>
    </lineage>
</organism>
<reference evidence="1" key="1">
    <citation type="submission" date="2019-04" db="EMBL/GenBank/DDBJ databases">
        <title>Whole genome sequencing of oral phylogroup 2 treponemes.</title>
        <authorList>
            <person name="Chan Y."/>
            <person name="Zeng H.H."/>
            <person name="Yu X.L."/>
            <person name="Leung W.K."/>
            <person name="Watt R.M."/>
        </authorList>
    </citation>
    <scope>NUCLEOTIDE SEQUENCE</scope>
    <source>
        <strain evidence="1">OMZ 835</strain>
    </source>
</reference>
<proteinExistence type="predicted"/>
<dbReference type="Proteomes" id="UP001058682">
    <property type="component" value="Chromosome"/>
</dbReference>
<evidence type="ECO:0000313" key="2">
    <source>
        <dbReference type="Proteomes" id="UP001058682"/>
    </source>
</evidence>
<dbReference type="RefSeq" id="WP_255819287.1">
    <property type="nucleotide sequence ID" value="NZ_CP038804.1"/>
</dbReference>
<dbReference type="EMBL" id="CP038804">
    <property type="protein sequence ID" value="UTY33684.1"/>
    <property type="molecule type" value="Genomic_DNA"/>
</dbReference>
<protein>
    <recommendedName>
        <fullName evidence="3">Phage protein</fullName>
    </recommendedName>
</protein>
<dbReference type="AlphaFoldDB" id="A0AAE9MT18"/>
<evidence type="ECO:0008006" key="3">
    <source>
        <dbReference type="Google" id="ProtNLM"/>
    </source>
</evidence>
<sequence length="95" mass="11041">MKIIKEFESIKFEIKSNMIKNKILEPNENGKFSVEDAEVFAKAVNETMVFNYSDRSELLPYIVDLPELKVDDAYNYLNTVLPDLNIILPKLIKDE</sequence>